<reference evidence="2 3" key="1">
    <citation type="journal article" date="2019" name="Commun. Biol.">
        <title>The bagworm genome reveals a unique fibroin gene that provides high tensile strength.</title>
        <authorList>
            <person name="Kono N."/>
            <person name="Nakamura H."/>
            <person name="Ohtoshi R."/>
            <person name="Tomita M."/>
            <person name="Numata K."/>
            <person name="Arakawa K."/>
        </authorList>
    </citation>
    <scope>NUCLEOTIDE SEQUENCE [LARGE SCALE GENOMIC DNA]</scope>
</reference>
<proteinExistence type="predicted"/>
<sequence length="88" mass="9824">MRLPKEQVVMAAQGHSQPQRSHQFVAGLLGRNRISDPKTVIEMGWTCNVVRGQAVEPSSYKMARPAKLKKGGRKKEKIGWQSHSNDGK</sequence>
<feature type="compositionally biased region" description="Basic residues" evidence="1">
    <location>
        <begin position="65"/>
        <end position="76"/>
    </location>
</feature>
<dbReference type="AlphaFoldDB" id="A0A4C1VFV4"/>
<dbReference type="EMBL" id="BGZK01000335">
    <property type="protein sequence ID" value="GBP37509.1"/>
    <property type="molecule type" value="Genomic_DNA"/>
</dbReference>
<gene>
    <name evidence="2" type="ORF">EVAR_28759_1</name>
</gene>
<dbReference type="Proteomes" id="UP000299102">
    <property type="component" value="Unassembled WGS sequence"/>
</dbReference>
<evidence type="ECO:0000313" key="2">
    <source>
        <dbReference type="EMBL" id="GBP37509.1"/>
    </source>
</evidence>
<dbReference type="OrthoDB" id="338614at2759"/>
<feature type="region of interest" description="Disordered" evidence="1">
    <location>
        <begin position="1"/>
        <end position="20"/>
    </location>
</feature>
<comment type="caution">
    <text evidence="2">The sequence shown here is derived from an EMBL/GenBank/DDBJ whole genome shotgun (WGS) entry which is preliminary data.</text>
</comment>
<evidence type="ECO:0000313" key="3">
    <source>
        <dbReference type="Proteomes" id="UP000299102"/>
    </source>
</evidence>
<organism evidence="2 3">
    <name type="scientific">Eumeta variegata</name>
    <name type="common">Bagworm moth</name>
    <name type="synonym">Eumeta japonica</name>
    <dbReference type="NCBI Taxonomy" id="151549"/>
    <lineage>
        <taxon>Eukaryota</taxon>
        <taxon>Metazoa</taxon>
        <taxon>Ecdysozoa</taxon>
        <taxon>Arthropoda</taxon>
        <taxon>Hexapoda</taxon>
        <taxon>Insecta</taxon>
        <taxon>Pterygota</taxon>
        <taxon>Neoptera</taxon>
        <taxon>Endopterygota</taxon>
        <taxon>Lepidoptera</taxon>
        <taxon>Glossata</taxon>
        <taxon>Ditrysia</taxon>
        <taxon>Tineoidea</taxon>
        <taxon>Psychidae</taxon>
        <taxon>Oiketicinae</taxon>
        <taxon>Eumeta</taxon>
    </lineage>
</organism>
<protein>
    <submittedName>
        <fullName evidence="2">Uncharacterized protein</fullName>
    </submittedName>
</protein>
<accession>A0A4C1VFV4</accession>
<name>A0A4C1VFV4_EUMVA</name>
<keyword evidence="3" id="KW-1185">Reference proteome</keyword>
<evidence type="ECO:0000256" key="1">
    <source>
        <dbReference type="SAM" id="MobiDB-lite"/>
    </source>
</evidence>
<feature type="region of interest" description="Disordered" evidence="1">
    <location>
        <begin position="65"/>
        <end position="88"/>
    </location>
</feature>